<evidence type="ECO:0000313" key="1">
    <source>
        <dbReference type="EMBL" id="GAA0563702.1"/>
    </source>
</evidence>
<comment type="caution">
    <text evidence="1">The sequence shown here is derived from an EMBL/GenBank/DDBJ whole genome shotgun (WGS) entry which is preliminary data.</text>
</comment>
<reference evidence="2" key="1">
    <citation type="journal article" date="2019" name="Int. J. Syst. Evol. Microbiol.">
        <title>The Global Catalogue of Microorganisms (GCM) 10K type strain sequencing project: providing services to taxonomists for standard genome sequencing and annotation.</title>
        <authorList>
            <consortium name="The Broad Institute Genomics Platform"/>
            <consortium name="The Broad Institute Genome Sequencing Center for Infectious Disease"/>
            <person name="Wu L."/>
            <person name="Ma J."/>
        </authorList>
    </citation>
    <scope>NUCLEOTIDE SEQUENCE [LARGE SCALE GENOMIC DNA]</scope>
    <source>
        <strain evidence="2">JCM 10303</strain>
    </source>
</reference>
<gene>
    <name evidence="1" type="ORF">GCM10009533_69930</name>
</gene>
<evidence type="ECO:0000313" key="2">
    <source>
        <dbReference type="Proteomes" id="UP001500729"/>
    </source>
</evidence>
<name>A0ABP3PAP4_SACER</name>
<proteinExistence type="predicted"/>
<dbReference type="EMBL" id="BAAAGS010000105">
    <property type="protein sequence ID" value="GAA0563702.1"/>
    <property type="molecule type" value="Genomic_DNA"/>
</dbReference>
<sequence>MHHHAAIDTHDGALAGKCTGVVNDLAHKRSDVVGVALYRGAAS</sequence>
<protein>
    <submittedName>
        <fullName evidence="1">Uncharacterized protein</fullName>
    </submittedName>
</protein>
<dbReference type="Proteomes" id="UP001500729">
    <property type="component" value="Unassembled WGS sequence"/>
</dbReference>
<organism evidence="1 2">
    <name type="scientific">Saccharopolyspora erythraea</name>
    <name type="common">Streptomyces erythraeus</name>
    <dbReference type="NCBI Taxonomy" id="1836"/>
    <lineage>
        <taxon>Bacteria</taxon>
        <taxon>Bacillati</taxon>
        <taxon>Actinomycetota</taxon>
        <taxon>Actinomycetes</taxon>
        <taxon>Pseudonocardiales</taxon>
        <taxon>Pseudonocardiaceae</taxon>
        <taxon>Saccharopolyspora</taxon>
    </lineage>
</organism>
<keyword evidence="2" id="KW-1185">Reference proteome</keyword>
<accession>A0ABP3PAP4</accession>